<dbReference type="GO" id="GO:0005524">
    <property type="term" value="F:ATP binding"/>
    <property type="evidence" value="ECO:0007669"/>
    <property type="project" value="UniProtKB-KW"/>
</dbReference>
<proteinExistence type="predicted"/>
<evidence type="ECO:0000256" key="1">
    <source>
        <dbReference type="ARBA" id="ARBA00022741"/>
    </source>
</evidence>
<keyword evidence="3" id="KW-0067">ATP-binding</keyword>
<dbReference type="InterPro" id="IPR027417">
    <property type="entry name" value="P-loop_NTPase"/>
</dbReference>
<dbReference type="PANTHER" id="PTHR45626:SF22">
    <property type="entry name" value="DNA REPAIR PROTEIN RAD5"/>
    <property type="match status" value="1"/>
</dbReference>
<dbReference type="EMBL" id="AVOT02008963">
    <property type="protein sequence ID" value="MBW0487085.1"/>
    <property type="molecule type" value="Genomic_DNA"/>
</dbReference>
<name>A0A9Q3CQ39_9BASI</name>
<dbReference type="AlphaFoldDB" id="A0A9Q3CQ39"/>
<dbReference type="GO" id="GO:0016787">
    <property type="term" value="F:hydrolase activity"/>
    <property type="evidence" value="ECO:0007669"/>
    <property type="project" value="UniProtKB-KW"/>
</dbReference>
<dbReference type="GO" id="GO:0008094">
    <property type="term" value="F:ATP-dependent activity, acting on DNA"/>
    <property type="evidence" value="ECO:0007669"/>
    <property type="project" value="TreeGrafter"/>
</dbReference>
<organism evidence="5 6">
    <name type="scientific">Austropuccinia psidii MF-1</name>
    <dbReference type="NCBI Taxonomy" id="1389203"/>
    <lineage>
        <taxon>Eukaryota</taxon>
        <taxon>Fungi</taxon>
        <taxon>Dikarya</taxon>
        <taxon>Basidiomycota</taxon>
        <taxon>Pucciniomycotina</taxon>
        <taxon>Pucciniomycetes</taxon>
        <taxon>Pucciniales</taxon>
        <taxon>Sphaerophragmiaceae</taxon>
        <taxon>Austropuccinia</taxon>
    </lineage>
</organism>
<keyword evidence="1" id="KW-0547">Nucleotide-binding</keyword>
<dbReference type="PANTHER" id="PTHR45626">
    <property type="entry name" value="TRANSCRIPTION TERMINATION FACTOR 2-RELATED"/>
    <property type="match status" value="1"/>
</dbReference>
<accession>A0A9Q3CQ39</accession>
<protein>
    <recommendedName>
        <fullName evidence="4">Helicase C-terminal domain-containing protein</fullName>
    </recommendedName>
</protein>
<evidence type="ECO:0000256" key="3">
    <source>
        <dbReference type="ARBA" id="ARBA00022840"/>
    </source>
</evidence>
<keyword evidence="6" id="KW-1185">Reference proteome</keyword>
<feature type="domain" description="Helicase C-terminal" evidence="4">
    <location>
        <begin position="118"/>
        <end position="204"/>
    </location>
</feature>
<evidence type="ECO:0000259" key="4">
    <source>
        <dbReference type="Pfam" id="PF00271"/>
    </source>
</evidence>
<dbReference type="GO" id="GO:0006281">
    <property type="term" value="P:DNA repair"/>
    <property type="evidence" value="ECO:0007669"/>
    <property type="project" value="TreeGrafter"/>
</dbReference>
<dbReference type="InterPro" id="IPR001650">
    <property type="entry name" value="Helicase_C-like"/>
</dbReference>
<evidence type="ECO:0000256" key="2">
    <source>
        <dbReference type="ARBA" id="ARBA00022801"/>
    </source>
</evidence>
<dbReference type="SUPFAM" id="SSF52540">
    <property type="entry name" value="P-loop containing nucleoside triphosphate hydrolases"/>
    <property type="match status" value="1"/>
</dbReference>
<gene>
    <name evidence="5" type="ORF">O181_026800</name>
</gene>
<evidence type="ECO:0000313" key="6">
    <source>
        <dbReference type="Proteomes" id="UP000765509"/>
    </source>
</evidence>
<dbReference type="Pfam" id="PF00271">
    <property type="entry name" value="Helicase_C"/>
    <property type="match status" value="1"/>
</dbReference>
<dbReference type="InterPro" id="IPR050628">
    <property type="entry name" value="SNF2_RAD54_helicase_TF"/>
</dbReference>
<sequence length="236" mass="25582">MIQIPLLPHQKTGLPFHWDQEIPNGQSAHNLCATLPPGSTFHARKIITTKMVSSFESLSANTPLGRLLSNDMGLSKIIQAIALIGTYHEGGSTPNSSTITQNIVDVETCMMSSKIAHLLKSLLKNKKSNCGPSQSVVFTQWTQFVDLICIALSHHSILSALIHGKIPAQAQEKALENFSNNPECEVLIASIATAVTSLNITCTNIFYLMVRGTPKFYPSSLTLTSSFPGAQLEPSH</sequence>
<dbReference type="Proteomes" id="UP000765509">
    <property type="component" value="Unassembled WGS sequence"/>
</dbReference>
<evidence type="ECO:0000313" key="5">
    <source>
        <dbReference type="EMBL" id="MBW0487085.1"/>
    </source>
</evidence>
<dbReference type="OrthoDB" id="2507273at2759"/>
<keyword evidence="2" id="KW-0378">Hydrolase</keyword>
<dbReference type="Gene3D" id="3.40.50.300">
    <property type="entry name" value="P-loop containing nucleotide triphosphate hydrolases"/>
    <property type="match status" value="1"/>
</dbReference>
<comment type="caution">
    <text evidence="5">The sequence shown here is derived from an EMBL/GenBank/DDBJ whole genome shotgun (WGS) entry which is preliminary data.</text>
</comment>
<reference evidence="5" key="1">
    <citation type="submission" date="2021-03" db="EMBL/GenBank/DDBJ databases">
        <title>Draft genome sequence of rust myrtle Austropuccinia psidii MF-1, a brazilian biotype.</title>
        <authorList>
            <person name="Quecine M.C."/>
            <person name="Pachon D.M.R."/>
            <person name="Bonatelli M.L."/>
            <person name="Correr F.H."/>
            <person name="Franceschini L.M."/>
            <person name="Leite T.F."/>
            <person name="Margarido G.R.A."/>
            <person name="Almeida C.A."/>
            <person name="Ferrarezi J.A."/>
            <person name="Labate C.A."/>
        </authorList>
    </citation>
    <scope>NUCLEOTIDE SEQUENCE</scope>
    <source>
        <strain evidence="5">MF-1</strain>
    </source>
</reference>
<dbReference type="GO" id="GO:0005634">
    <property type="term" value="C:nucleus"/>
    <property type="evidence" value="ECO:0007669"/>
    <property type="project" value="TreeGrafter"/>
</dbReference>